<reference evidence="1 2" key="1">
    <citation type="submission" date="2020-06" db="EMBL/GenBank/DDBJ databases">
        <title>Transcriptomic and genomic resources for Thalictrum thalictroides and T. hernandezii: Facilitating candidate gene discovery in an emerging model plant lineage.</title>
        <authorList>
            <person name="Arias T."/>
            <person name="Riano-Pachon D.M."/>
            <person name="Di Stilio V.S."/>
        </authorList>
    </citation>
    <scope>NUCLEOTIDE SEQUENCE [LARGE SCALE GENOMIC DNA]</scope>
    <source>
        <strain evidence="2">cv. WT478/WT964</strain>
        <tissue evidence="1">Leaves</tissue>
    </source>
</reference>
<name>A0A7J6X569_THATH</name>
<dbReference type="AlphaFoldDB" id="A0A7J6X569"/>
<organism evidence="1 2">
    <name type="scientific">Thalictrum thalictroides</name>
    <name type="common">Rue-anemone</name>
    <name type="synonym">Anemone thalictroides</name>
    <dbReference type="NCBI Taxonomy" id="46969"/>
    <lineage>
        <taxon>Eukaryota</taxon>
        <taxon>Viridiplantae</taxon>
        <taxon>Streptophyta</taxon>
        <taxon>Embryophyta</taxon>
        <taxon>Tracheophyta</taxon>
        <taxon>Spermatophyta</taxon>
        <taxon>Magnoliopsida</taxon>
        <taxon>Ranunculales</taxon>
        <taxon>Ranunculaceae</taxon>
        <taxon>Thalictroideae</taxon>
        <taxon>Thalictrum</taxon>
    </lineage>
</organism>
<comment type="caution">
    <text evidence="1">The sequence shown here is derived from an EMBL/GenBank/DDBJ whole genome shotgun (WGS) entry which is preliminary data.</text>
</comment>
<dbReference type="EMBL" id="JABWDY010006012">
    <property type="protein sequence ID" value="KAF5203975.1"/>
    <property type="molecule type" value="Genomic_DNA"/>
</dbReference>
<protein>
    <submittedName>
        <fullName evidence="1">Uncharacterized protein</fullName>
    </submittedName>
</protein>
<dbReference type="Proteomes" id="UP000554482">
    <property type="component" value="Unassembled WGS sequence"/>
</dbReference>
<evidence type="ECO:0000313" key="2">
    <source>
        <dbReference type="Proteomes" id="UP000554482"/>
    </source>
</evidence>
<keyword evidence="2" id="KW-1185">Reference proteome</keyword>
<accession>A0A7J6X569</accession>
<sequence length="107" mass="12217">MYSTVKASNLDSELSKSTVKDNDHDTLWKELGPISQTNSKWKLEVMYGRDGTKDDNVITATRKIYWIVGSRIDLELSSYDSKVYAPLTSRTLNRGRFGGHFFTLVYS</sequence>
<evidence type="ECO:0000313" key="1">
    <source>
        <dbReference type="EMBL" id="KAF5203975.1"/>
    </source>
</evidence>
<gene>
    <name evidence="1" type="ORF">FRX31_006437</name>
</gene>
<proteinExistence type="predicted"/>